<sequence length="69" mass="7259">MQLGQRDDGRVHRTPVKRTPLLIERGAHLVTDDDVRVQVGVAGTGVVMIKGRGDQPGDIDLGNGAVASS</sequence>
<keyword evidence="2" id="KW-1185">Reference proteome</keyword>
<evidence type="ECO:0000313" key="1">
    <source>
        <dbReference type="EMBL" id="GAA3860732.1"/>
    </source>
</evidence>
<protein>
    <submittedName>
        <fullName evidence="1">Uncharacterized protein</fullName>
    </submittedName>
</protein>
<reference evidence="2" key="1">
    <citation type="journal article" date="2019" name="Int. J. Syst. Evol. Microbiol.">
        <title>The Global Catalogue of Microorganisms (GCM) 10K type strain sequencing project: providing services to taxonomists for standard genome sequencing and annotation.</title>
        <authorList>
            <consortium name="The Broad Institute Genomics Platform"/>
            <consortium name="The Broad Institute Genome Sequencing Center for Infectious Disease"/>
            <person name="Wu L."/>
            <person name="Ma J."/>
        </authorList>
    </citation>
    <scope>NUCLEOTIDE SEQUENCE [LARGE SCALE GENOMIC DNA]</scope>
    <source>
        <strain evidence="2">JCM 17021</strain>
    </source>
</reference>
<dbReference type="Proteomes" id="UP001501803">
    <property type="component" value="Unassembled WGS sequence"/>
</dbReference>
<gene>
    <name evidence="1" type="ORF">GCM10022381_01430</name>
</gene>
<name>A0ABP7JZY6_9MICO</name>
<comment type="caution">
    <text evidence="1">The sequence shown here is derived from an EMBL/GenBank/DDBJ whole genome shotgun (WGS) entry which is preliminary data.</text>
</comment>
<dbReference type="EMBL" id="BAABCN010000002">
    <property type="protein sequence ID" value="GAA3860732.1"/>
    <property type="molecule type" value="Genomic_DNA"/>
</dbReference>
<accession>A0ABP7JZY6</accession>
<proteinExistence type="predicted"/>
<organism evidence="1 2">
    <name type="scientific">Leifsonia kafniensis</name>
    <dbReference type="NCBI Taxonomy" id="475957"/>
    <lineage>
        <taxon>Bacteria</taxon>
        <taxon>Bacillati</taxon>
        <taxon>Actinomycetota</taxon>
        <taxon>Actinomycetes</taxon>
        <taxon>Micrococcales</taxon>
        <taxon>Microbacteriaceae</taxon>
        <taxon>Leifsonia</taxon>
    </lineage>
</organism>
<evidence type="ECO:0000313" key="2">
    <source>
        <dbReference type="Proteomes" id="UP001501803"/>
    </source>
</evidence>